<comment type="caution">
    <text evidence="2">The sequence shown here is derived from an EMBL/GenBank/DDBJ whole genome shotgun (WGS) entry which is preliminary data.</text>
</comment>
<dbReference type="Proteomes" id="UP000253208">
    <property type="component" value="Unassembled WGS sequence"/>
</dbReference>
<dbReference type="PANTHER" id="PTHR43283:SF7">
    <property type="entry name" value="BETA-LACTAMASE-RELATED DOMAIN-CONTAINING PROTEIN"/>
    <property type="match status" value="1"/>
</dbReference>
<feature type="domain" description="Beta-lactamase-related" evidence="1">
    <location>
        <begin position="39"/>
        <end position="290"/>
    </location>
</feature>
<dbReference type="Pfam" id="PF00144">
    <property type="entry name" value="Beta-lactamase"/>
    <property type="match status" value="1"/>
</dbReference>
<protein>
    <recommendedName>
        <fullName evidence="1">Beta-lactamase-related domain-containing protein</fullName>
    </recommendedName>
</protein>
<dbReference type="PANTHER" id="PTHR43283">
    <property type="entry name" value="BETA-LACTAMASE-RELATED"/>
    <property type="match status" value="1"/>
</dbReference>
<organism evidence="2 3">
    <name type="scientific">Blautia obeum</name>
    <dbReference type="NCBI Taxonomy" id="40520"/>
    <lineage>
        <taxon>Bacteria</taxon>
        <taxon>Bacillati</taxon>
        <taxon>Bacillota</taxon>
        <taxon>Clostridia</taxon>
        <taxon>Lachnospirales</taxon>
        <taxon>Lachnospiraceae</taxon>
        <taxon>Blautia</taxon>
    </lineage>
</organism>
<dbReference type="RefSeq" id="WP_015526597.1">
    <property type="nucleotide sequence ID" value="NZ_PSQG01000007.1"/>
</dbReference>
<sequence length="315" mass="36754">MQEILDIFLEKSKQHHSNIIYAQIYKNDLLKEEFRLFPVKTRLNIWSISKPFVAMAAGIAEREGLITLDEYIYPWFEKYFPSDPSENLYKIKIRDLLTMSSGQKDPLFFCDGPERYREKDWVRYFFQNDSFPYTPGTHFVYSNFCSYILSVLLEEKSGTGLLNYLRYRFFEPVGIPNPDWTLCPQGHCMAANGLYLTIDELARFGHLLLHEGSLNGKQIVPKKFVIDACQKHIDSYNPLTEHPDYQSYGYGYFIYMGPMEDTLILSGNYGQYCVVDKKRQMVSCVMSLDGNDHKKIRDDLVDSLAEYYGVKISHI</sequence>
<proteinExistence type="predicted"/>
<dbReference type="Gene3D" id="3.40.710.10">
    <property type="entry name" value="DD-peptidase/beta-lactamase superfamily"/>
    <property type="match status" value="1"/>
</dbReference>
<evidence type="ECO:0000259" key="1">
    <source>
        <dbReference type="Pfam" id="PF00144"/>
    </source>
</evidence>
<dbReference type="InterPro" id="IPR050789">
    <property type="entry name" value="Diverse_Enzym_Activities"/>
</dbReference>
<dbReference type="InterPro" id="IPR001466">
    <property type="entry name" value="Beta-lactam-related"/>
</dbReference>
<dbReference type="AlphaFoldDB" id="A0A367G248"/>
<name>A0A367G248_9FIRM</name>
<reference evidence="2 3" key="1">
    <citation type="submission" date="2018-02" db="EMBL/GenBank/DDBJ databases">
        <title>Complete genome sequencing of Faecalibacterium prausnitzii strains isolated from the human gut.</title>
        <authorList>
            <person name="Fitzgerald B.C."/>
            <person name="Shkoporov A.N."/>
            <person name="Ross P.R."/>
            <person name="Hill C."/>
        </authorList>
    </citation>
    <scope>NUCLEOTIDE SEQUENCE [LARGE SCALE GENOMIC DNA]</scope>
    <source>
        <strain evidence="2 3">APC942/31-1</strain>
    </source>
</reference>
<dbReference type="InterPro" id="IPR012338">
    <property type="entry name" value="Beta-lactam/transpept-like"/>
</dbReference>
<dbReference type="SUPFAM" id="SSF56601">
    <property type="entry name" value="beta-lactamase/transpeptidase-like"/>
    <property type="match status" value="1"/>
</dbReference>
<gene>
    <name evidence="2" type="ORF">C4886_06120</name>
</gene>
<accession>A0A367G248</accession>
<dbReference type="EMBL" id="PSQG01000007">
    <property type="protein sequence ID" value="RCH44588.1"/>
    <property type="molecule type" value="Genomic_DNA"/>
</dbReference>
<evidence type="ECO:0000313" key="3">
    <source>
        <dbReference type="Proteomes" id="UP000253208"/>
    </source>
</evidence>
<evidence type="ECO:0000313" key="2">
    <source>
        <dbReference type="EMBL" id="RCH44588.1"/>
    </source>
</evidence>